<evidence type="ECO:0000256" key="2">
    <source>
        <dbReference type="ARBA" id="ARBA00022679"/>
    </source>
</evidence>
<evidence type="ECO:0000313" key="4">
    <source>
        <dbReference type="Proteomes" id="UP001170717"/>
    </source>
</evidence>
<gene>
    <name evidence="3" type="ORF">Q4527_12075</name>
</gene>
<comment type="caution">
    <text evidence="3">The sequence shown here is derived from an EMBL/GenBank/DDBJ whole genome shotgun (WGS) entry which is preliminary data.</text>
</comment>
<proteinExistence type="predicted"/>
<dbReference type="CDD" id="cd03789">
    <property type="entry name" value="GT9_LPS_heptosyltransferase"/>
    <property type="match status" value="1"/>
</dbReference>
<dbReference type="EMBL" id="JAUOQI010000007">
    <property type="protein sequence ID" value="MDO6578136.1"/>
    <property type="molecule type" value="Genomic_DNA"/>
</dbReference>
<keyword evidence="1" id="KW-0328">Glycosyltransferase</keyword>
<reference evidence="3" key="1">
    <citation type="submission" date="2023-07" db="EMBL/GenBank/DDBJ databases">
        <title>Genome content predicts the carbon catabolic preferences of heterotrophic bacteria.</title>
        <authorList>
            <person name="Gralka M."/>
        </authorList>
    </citation>
    <scope>NUCLEOTIDE SEQUENCE</scope>
    <source>
        <strain evidence="3">F2M12</strain>
    </source>
</reference>
<dbReference type="Gene3D" id="3.40.50.2000">
    <property type="entry name" value="Glycogen Phosphorylase B"/>
    <property type="match status" value="2"/>
</dbReference>
<dbReference type="PANTHER" id="PTHR30160">
    <property type="entry name" value="TETRAACYLDISACCHARIDE 4'-KINASE-RELATED"/>
    <property type="match status" value="1"/>
</dbReference>
<dbReference type="GO" id="GO:0005829">
    <property type="term" value="C:cytosol"/>
    <property type="evidence" value="ECO:0007669"/>
    <property type="project" value="TreeGrafter"/>
</dbReference>
<name>A0AAW7Z0Z7_9ALTE</name>
<dbReference type="Pfam" id="PF01075">
    <property type="entry name" value="Glyco_transf_9"/>
    <property type="match status" value="1"/>
</dbReference>
<evidence type="ECO:0000313" key="3">
    <source>
        <dbReference type="EMBL" id="MDO6578136.1"/>
    </source>
</evidence>
<dbReference type="PANTHER" id="PTHR30160:SF1">
    <property type="entry name" value="LIPOPOLYSACCHARIDE 1,2-N-ACETYLGLUCOSAMINETRANSFERASE-RELATED"/>
    <property type="match status" value="1"/>
</dbReference>
<organism evidence="3 4">
    <name type="scientific">Alteromonas stellipolaris</name>
    <dbReference type="NCBI Taxonomy" id="233316"/>
    <lineage>
        <taxon>Bacteria</taxon>
        <taxon>Pseudomonadati</taxon>
        <taxon>Pseudomonadota</taxon>
        <taxon>Gammaproteobacteria</taxon>
        <taxon>Alteromonadales</taxon>
        <taxon>Alteromonadaceae</taxon>
        <taxon>Alteromonas/Salinimonas group</taxon>
        <taxon>Alteromonas</taxon>
    </lineage>
</organism>
<dbReference type="SUPFAM" id="SSF53756">
    <property type="entry name" value="UDP-Glycosyltransferase/glycogen phosphorylase"/>
    <property type="match status" value="1"/>
</dbReference>
<dbReference type="Proteomes" id="UP001170717">
    <property type="component" value="Unassembled WGS sequence"/>
</dbReference>
<accession>A0AAW7Z0Z7</accession>
<sequence length="344" mass="38278">MSSTATQPNVLLIRLSAIGDIVMASGLPSSIKAALPNARVTWLVEKPYAELILHHPFVDDILVWPKSEWKAFGKKRAYWSLFKSVLAFRRQLRDKGFTHAIDAQGLLKSAFLAYLSGAAHRIGFNSREQSQRFLTDTIDKPISEEISSEYRFLAKHMGANSYQLHVEMGEAATLQLRRTLDALLVNSNYIVLAPFTTRPQKHWPINHWKQLITLIRQHSDIAIVILGGPSDSCDAESLTFNDSDVYSLAGHISLAVSAVAVKQSKAFIGVDTGLTHMAVTFLRPTVALFGSTCPYTYTDNANTHVLYKSLVCAPCKRKPTCNGTFDCMASIRPEEVFTTVKEYL</sequence>
<dbReference type="AlphaFoldDB" id="A0AAW7Z0Z7"/>
<dbReference type="GO" id="GO:0009244">
    <property type="term" value="P:lipopolysaccharide core region biosynthetic process"/>
    <property type="evidence" value="ECO:0007669"/>
    <property type="project" value="TreeGrafter"/>
</dbReference>
<dbReference type="GO" id="GO:0008713">
    <property type="term" value="F:ADP-heptose-lipopolysaccharide heptosyltransferase activity"/>
    <property type="evidence" value="ECO:0007669"/>
    <property type="project" value="TreeGrafter"/>
</dbReference>
<dbReference type="RefSeq" id="WP_061996880.1">
    <property type="nucleotide sequence ID" value="NZ_CAXIBE010000010.1"/>
</dbReference>
<dbReference type="InterPro" id="IPR051199">
    <property type="entry name" value="LPS_LOS_Heptosyltrfase"/>
</dbReference>
<keyword evidence="2" id="KW-0808">Transferase</keyword>
<evidence type="ECO:0000256" key="1">
    <source>
        <dbReference type="ARBA" id="ARBA00022676"/>
    </source>
</evidence>
<dbReference type="InterPro" id="IPR002201">
    <property type="entry name" value="Glyco_trans_9"/>
</dbReference>
<protein>
    <submittedName>
        <fullName evidence="3">Glycosyltransferase family 9 protein</fullName>
    </submittedName>
</protein>